<feature type="compositionally biased region" description="Low complexity" evidence="1">
    <location>
        <begin position="826"/>
        <end position="838"/>
    </location>
</feature>
<feature type="compositionally biased region" description="Polar residues" evidence="1">
    <location>
        <begin position="1629"/>
        <end position="1642"/>
    </location>
</feature>
<feature type="compositionally biased region" description="Acidic residues" evidence="1">
    <location>
        <begin position="1309"/>
        <end position="1318"/>
    </location>
</feature>
<feature type="compositionally biased region" description="Basic and acidic residues" evidence="1">
    <location>
        <begin position="1036"/>
        <end position="1050"/>
    </location>
</feature>
<sequence length="1897" mass="202342">AYQGDGKKRRSFLPAPKKSPTSSLPPPPTFPSGASSSSSYTVLQRAYVSKLPGTQSSSSSISPSSSLSSISLPSSSVSSVSLHSSTGEKRGLHRAQYQDENRCGVGLRVGARVKIGGVKPGILRYLGTTHLAPGIFCGIELLEADGNHDGEVNGHRYFYCPPNCGIFAPKEKVCLDASVSSRLSSESDGNLYSSNESLTERTYKAFRSFEEGELEAVDCSALSPEGLREDAGKRKRNEPDTPPDWGSRSTDSIDSQDSSYLQGKPRSRLPRVGRSNIPGPHEQSVKSPESNNPPSLDTYSYGLSSSSGHGKVYGEYHNLQQRLTSCQEGKEGHFYPQEKDHIVSKVRALTKHRSDATEADEREDAGKYSKTTSKHRSKSHNKHFFNFAFDPAEGNQQAIQRDQEVIEQKRRHQKDFEVSGFSHIETGQDKNSTFTRDTEFSTDEENLNATFVTRERSAPSSHSANRTFEIAEGTLNVSRFIEEGQDIPWTSTPEPGHTVSRLRSQARPDQQSPCLYASFSGSDTDVGVGEKRLSVTYSLSDLQVQSNKSQNGDRDRVFATTNEGQQVNLSEGKDPSSTGSVQDRIYHQGGYDSSDLNSCGGDGNSCGFFPSQPQPPSSSCKSASFIVSSKSSDHESDDLKESVSHTVCTEQKIPEIASSSKISAEESNNINANKKGLLENQADSERDRSEEALPDLSSTKSNPLSNPQLSQIETGVVAAAATSLSNIGCRSHTPSPSHRKISSGGSSHEENGESSSSSGPPSSGGGDHRHDHLDDSSTGVSPEVSQALEWDYGQEFADGKIPPPLSRHHLNRHARHHSCDAATIMTTSSSTGTSESLSDALLRDVSSEPSSDAEMTPASSCSLADDSDQFEAPENDFENIDSLEDLDFPMLGKISAMPPTSASSATPTTAGGMTAHRNVMTDSGISERDDSEMFKSTTSAASSSTLCGGGAGDNSFSDDCSREDDHSCSSISANPASGMINSGTLSAGSTKGVSSDSSQETLCVADTPGSLEDKEFLTEDGEADDDTTCPKSAHLKRVDPGNKRSRHDSCGEETDITSGSPVSVVSLEDVSLVQDKTVVCHLEQKKPETSENKNKPATKSCPNDSSSSPNPTGDMKILQGPTWEGLPAVGDEPQLRDPAGLVSVKRERPVSLVSTTSADTGYAPDTDSEIGTLTFNSPNTDWLDRCGVAHPTTFAPQEELGYDVETVGFLREEARNIQRTSTPLAQKDAGANDVNESNPIAAEEDDRIEADQLYGCPPASGTSGPHIPQPGRVSPISDDRCSSNVPASSNSGGDIEPTLSSGAPSVDAPSEEEGLDDYEPCQDIEFSFKVNAPIDFVAADISAEISDGEEGDGDGGKDAVKRNPKRKVMTITKKRSENVSHKMPNTSKVTSRLADYIKTPPAPARPKEEQQKNSSRVTRNNLKNKEEGAPRKRLSAADISVKSNMGNNSPDIRRASSVDKGGAGDGDTSAGKEEDNNKRQQPAPQPPKPIIKRAPPKSKWGDIMSQIESSKGSTKPKPKSEIKSSLAAYLNTPPPSIADKNNQQDCSENGTNDSSANGTNTNNPTPPRKKFESRIKPLPPPPPKIDLSKVKSKLGVPTAASATKAQPKRDASNTSTSRRSVSREGSPAAGSSSARKGSNQGKRMSEPHVLQGKQLKNTITPSSAATTADSSILSSARSSTTDLSLALDQGDADGAPSKRGSVDVSRRLSTNSAKSEVSEKNKNARETAKNGNSRAGRRTIEIKSNAPSNTPLTLPSRAIEIHISSNGSATLGTSTSSRKSTPSPVIVKPVKPKSGTSTAPKTNQQKPAWGSTPTRKSDITSTADKRHNSAGSKLECRSAMVFPLLSLACRPNTNIATIYSRDGLLMIIPFVALNLATSSSHSSLRALSTFFFKPVEC</sequence>
<feature type="compositionally biased region" description="Low complexity" evidence="1">
    <location>
        <begin position="13"/>
        <end position="22"/>
    </location>
</feature>
<accession>A0AAV4AM94</accession>
<name>A0AAV4AM94_9GAST</name>
<evidence type="ECO:0000313" key="4">
    <source>
        <dbReference type="Proteomes" id="UP000735302"/>
    </source>
</evidence>
<reference evidence="3 4" key="1">
    <citation type="journal article" date="2021" name="Elife">
        <title>Chloroplast acquisition without the gene transfer in kleptoplastic sea slugs, Plakobranchus ocellatus.</title>
        <authorList>
            <person name="Maeda T."/>
            <person name="Takahashi S."/>
            <person name="Yoshida T."/>
            <person name="Shimamura S."/>
            <person name="Takaki Y."/>
            <person name="Nagai Y."/>
            <person name="Toyoda A."/>
            <person name="Suzuki Y."/>
            <person name="Arimoto A."/>
            <person name="Ishii H."/>
            <person name="Satoh N."/>
            <person name="Nishiyama T."/>
            <person name="Hasebe M."/>
            <person name="Maruyama T."/>
            <person name="Minagawa J."/>
            <person name="Obokata J."/>
            <person name="Shigenobu S."/>
        </authorList>
    </citation>
    <scope>NUCLEOTIDE SEQUENCE [LARGE SCALE GENOMIC DNA]</scope>
</reference>
<evidence type="ECO:0000259" key="2">
    <source>
        <dbReference type="PROSITE" id="PS50245"/>
    </source>
</evidence>
<feature type="compositionally biased region" description="Low complexity" evidence="1">
    <location>
        <begin position="1100"/>
        <end position="1111"/>
    </location>
</feature>
<dbReference type="Gene3D" id="2.30.30.190">
    <property type="entry name" value="CAP Gly-rich-like domain"/>
    <property type="match status" value="1"/>
</dbReference>
<protein>
    <submittedName>
        <fullName evidence="3">Cap-gly domain-containing linker protein 1</fullName>
    </submittedName>
</protein>
<feature type="compositionally biased region" description="Polar residues" evidence="1">
    <location>
        <begin position="727"/>
        <end position="736"/>
    </location>
</feature>
<feature type="region of interest" description="Disordered" evidence="1">
    <location>
        <begin position="561"/>
        <end position="707"/>
    </location>
</feature>
<feature type="region of interest" description="Disordered" evidence="1">
    <location>
        <begin position="1345"/>
        <end position="1753"/>
    </location>
</feature>
<feature type="compositionally biased region" description="Polar residues" evidence="1">
    <location>
        <begin position="1282"/>
        <end position="1303"/>
    </location>
</feature>
<feature type="compositionally biased region" description="Low complexity" evidence="1">
    <location>
        <begin position="1612"/>
        <end position="1626"/>
    </location>
</feature>
<gene>
    <name evidence="3" type="ORF">PoB_003582600</name>
</gene>
<feature type="region of interest" description="Disordered" evidence="1">
    <location>
        <begin position="727"/>
        <end position="786"/>
    </location>
</feature>
<feature type="region of interest" description="Disordered" evidence="1">
    <location>
        <begin position="1"/>
        <end position="39"/>
    </location>
</feature>
<keyword evidence="4" id="KW-1185">Reference proteome</keyword>
<dbReference type="EMBL" id="BLXT01004061">
    <property type="protein sequence ID" value="GFO09321.1"/>
    <property type="molecule type" value="Genomic_DNA"/>
</dbReference>
<feature type="compositionally biased region" description="Basic and acidic residues" evidence="1">
    <location>
        <begin position="1815"/>
        <end position="1827"/>
    </location>
</feature>
<feature type="region of interest" description="Disordered" evidence="1">
    <location>
        <begin position="51"/>
        <end position="95"/>
    </location>
</feature>
<feature type="compositionally biased region" description="Basic and acidic residues" evidence="1">
    <location>
        <begin position="631"/>
        <end position="643"/>
    </location>
</feature>
<dbReference type="PROSITE" id="PS50245">
    <property type="entry name" value="CAP_GLY_2"/>
    <property type="match status" value="1"/>
</dbReference>
<dbReference type="Proteomes" id="UP000735302">
    <property type="component" value="Unassembled WGS sequence"/>
</dbReference>
<evidence type="ECO:0000256" key="1">
    <source>
        <dbReference type="SAM" id="MobiDB-lite"/>
    </source>
</evidence>
<feature type="compositionally biased region" description="Polar residues" evidence="1">
    <location>
        <begin position="285"/>
        <end position="294"/>
    </location>
</feature>
<feature type="non-terminal residue" evidence="3">
    <location>
        <position position="1"/>
    </location>
</feature>
<feature type="compositionally biased region" description="Low complexity" evidence="1">
    <location>
        <begin position="56"/>
        <end position="85"/>
    </location>
</feature>
<feature type="compositionally biased region" description="Basic and acidic residues" evidence="1">
    <location>
        <begin position="1716"/>
        <end position="1728"/>
    </location>
</feature>
<feature type="compositionally biased region" description="Polar residues" evidence="1">
    <location>
        <begin position="1412"/>
        <end position="1421"/>
    </location>
</feature>
<feature type="compositionally biased region" description="Polar residues" evidence="1">
    <location>
        <begin position="968"/>
        <end position="1001"/>
    </location>
</feature>
<feature type="compositionally biased region" description="Polar residues" evidence="1">
    <location>
        <begin position="561"/>
        <end position="581"/>
    </location>
</feature>
<evidence type="ECO:0000313" key="3">
    <source>
        <dbReference type="EMBL" id="GFO09321.1"/>
    </source>
</evidence>
<feature type="compositionally biased region" description="Low complexity" evidence="1">
    <location>
        <begin position="1658"/>
        <end position="1679"/>
    </location>
</feature>
<feature type="compositionally biased region" description="Polar residues" evidence="1">
    <location>
        <begin position="1795"/>
        <end position="1814"/>
    </location>
</feature>
<feature type="region of interest" description="Disordered" evidence="1">
    <location>
        <begin position="220"/>
        <end position="303"/>
    </location>
</feature>
<feature type="compositionally biased region" description="Low complexity" evidence="1">
    <location>
        <begin position="617"/>
        <end position="630"/>
    </location>
</feature>
<feature type="compositionally biased region" description="Polar residues" evidence="1">
    <location>
        <begin position="1441"/>
        <end position="1450"/>
    </location>
</feature>
<feature type="region of interest" description="Disordered" evidence="1">
    <location>
        <begin position="485"/>
        <end position="521"/>
    </location>
</feature>
<feature type="compositionally biased region" description="Polar residues" evidence="1">
    <location>
        <begin position="501"/>
        <end position="521"/>
    </location>
</feature>
<dbReference type="SUPFAM" id="SSF74924">
    <property type="entry name" value="Cap-Gly domain"/>
    <property type="match status" value="1"/>
</dbReference>
<feature type="region of interest" description="Disordered" evidence="1">
    <location>
        <begin position="923"/>
        <end position="1062"/>
    </location>
</feature>
<feature type="region of interest" description="Disordered" evidence="1">
    <location>
        <begin position="1218"/>
        <end position="1318"/>
    </location>
</feature>
<dbReference type="PANTHER" id="PTHR18916:SF93">
    <property type="entry name" value="RESTIN HOMOLOG"/>
    <property type="match status" value="1"/>
</dbReference>
<dbReference type="PANTHER" id="PTHR18916">
    <property type="entry name" value="DYNACTIN 1-RELATED MICROTUBULE-BINDING"/>
    <property type="match status" value="1"/>
</dbReference>
<feature type="compositionally biased region" description="Basic and acidic residues" evidence="1">
    <location>
        <begin position="766"/>
        <end position="775"/>
    </location>
</feature>
<feature type="compositionally biased region" description="Low complexity" evidence="1">
    <location>
        <begin position="936"/>
        <end position="945"/>
    </location>
</feature>
<feature type="region of interest" description="Disordered" evidence="1">
    <location>
        <begin position="1767"/>
        <end position="1830"/>
    </location>
</feature>
<proteinExistence type="predicted"/>
<feature type="domain" description="CAP-Gly" evidence="2">
    <location>
        <begin position="127"/>
        <end position="169"/>
    </location>
</feature>
<comment type="caution">
    <text evidence="3">The sequence shown here is derived from an EMBL/GenBank/DDBJ whole genome shotgun (WGS) entry which is preliminary data.</text>
</comment>
<feature type="compositionally biased region" description="Acidic residues" evidence="1">
    <location>
        <begin position="1018"/>
        <end position="1027"/>
    </location>
</feature>
<feature type="region of interest" description="Disordered" evidence="1">
    <location>
        <begin position="1083"/>
        <end position="1144"/>
    </location>
</feature>
<feature type="region of interest" description="Disordered" evidence="1">
    <location>
        <begin position="351"/>
        <end position="379"/>
    </location>
</feature>
<feature type="compositionally biased region" description="Polar residues" evidence="1">
    <location>
        <begin position="1539"/>
        <end position="1558"/>
    </location>
</feature>
<organism evidence="3 4">
    <name type="scientific">Plakobranchus ocellatus</name>
    <dbReference type="NCBI Taxonomy" id="259542"/>
    <lineage>
        <taxon>Eukaryota</taxon>
        <taxon>Metazoa</taxon>
        <taxon>Spiralia</taxon>
        <taxon>Lophotrochozoa</taxon>
        <taxon>Mollusca</taxon>
        <taxon>Gastropoda</taxon>
        <taxon>Heterobranchia</taxon>
        <taxon>Euthyneura</taxon>
        <taxon>Panpulmonata</taxon>
        <taxon>Sacoglossa</taxon>
        <taxon>Placobranchoidea</taxon>
        <taxon>Plakobranchidae</taxon>
        <taxon>Plakobranchus</taxon>
    </lineage>
</organism>
<dbReference type="Pfam" id="PF01302">
    <property type="entry name" value="CAP_GLY"/>
    <property type="match status" value="1"/>
</dbReference>
<feature type="compositionally biased region" description="Polar residues" evidence="1">
    <location>
        <begin position="696"/>
        <end position="707"/>
    </location>
</feature>
<dbReference type="InterPro" id="IPR000938">
    <property type="entry name" value="CAP-Gly_domain"/>
</dbReference>
<feature type="compositionally biased region" description="Low complexity" evidence="1">
    <location>
        <begin position="655"/>
        <end position="671"/>
    </location>
</feature>
<feature type="compositionally biased region" description="Basic and acidic residues" evidence="1">
    <location>
        <begin position="1083"/>
        <end position="1094"/>
    </location>
</feature>
<feature type="compositionally biased region" description="Polar residues" evidence="1">
    <location>
        <begin position="247"/>
        <end position="261"/>
    </location>
</feature>
<dbReference type="InterPro" id="IPR036859">
    <property type="entry name" value="CAP-Gly_dom_sf"/>
</dbReference>
<feature type="compositionally biased region" description="Low complexity" evidence="1">
    <location>
        <begin position="1773"/>
        <end position="1794"/>
    </location>
</feature>
<dbReference type="SMART" id="SM01052">
    <property type="entry name" value="CAP_GLY"/>
    <property type="match status" value="1"/>
</dbReference>
<feature type="compositionally biased region" description="Basic and acidic residues" evidence="1">
    <location>
        <begin position="86"/>
        <end position="95"/>
    </location>
</feature>
<feature type="region of interest" description="Disordered" evidence="1">
    <location>
        <begin position="826"/>
        <end position="873"/>
    </location>
</feature>